<sequence>MAILVSESTLGVMNKNMNKNTAPRQRALVVGLGVSGIASALRLHKAGWDVVVLEKAAERRSGGYFIGLFGTGIAAAERLGIELPDRLSADIATYNVDRADRRRRAMNFTDAVPGRARLVVRGDIEDGAFHALPEDVEIRYSSVPVALRQDDDGVEVDVEDRAAATATTERFDLVVGADGLRSTVRRLAFGPDEGRIHRLGYMIAACSLPGPAPGYRLKEGIIMAEQGRSAWVFPFADRAPTVLFNYRTDDVDAEFTRPAIDSLRARFGPEPTGGTLGWLLDRFEQAPDHLFDSAEQVRLDRWHQDRVVLVGDAAWCLTLYSGMGASTGLAGADMLGTMLERYPGEVPRALRAWEAKLRPFIEYHQGTGMAMRRLFVPADPTEYRIRSVMNRVMATRPGREFLSKRRHRSESSRMKTIDIALA</sequence>
<organism evidence="2 3">
    <name type="scientific">Streptomyces tubercidicus</name>
    <dbReference type="NCBI Taxonomy" id="47759"/>
    <lineage>
        <taxon>Bacteria</taxon>
        <taxon>Bacillati</taxon>
        <taxon>Actinomycetota</taxon>
        <taxon>Actinomycetes</taxon>
        <taxon>Kitasatosporales</taxon>
        <taxon>Streptomycetaceae</taxon>
        <taxon>Streptomyces</taxon>
    </lineage>
</organism>
<dbReference type="AlphaFoldDB" id="A0A640UXR3"/>
<dbReference type="Gene3D" id="3.30.9.10">
    <property type="entry name" value="D-Amino Acid Oxidase, subunit A, domain 2"/>
    <property type="match status" value="1"/>
</dbReference>
<dbReference type="InterPro" id="IPR051704">
    <property type="entry name" value="FAD_aromatic-hydroxylase"/>
</dbReference>
<gene>
    <name evidence="2" type="ORF">Stube_53320</name>
</gene>
<dbReference type="PANTHER" id="PTHR46865">
    <property type="entry name" value="OXIDOREDUCTASE-RELATED"/>
    <property type="match status" value="1"/>
</dbReference>
<dbReference type="InterPro" id="IPR036188">
    <property type="entry name" value="FAD/NAD-bd_sf"/>
</dbReference>
<dbReference type="SUPFAM" id="SSF51905">
    <property type="entry name" value="FAD/NAD(P)-binding domain"/>
    <property type="match status" value="1"/>
</dbReference>
<dbReference type="InterPro" id="IPR002938">
    <property type="entry name" value="FAD-bd"/>
</dbReference>
<comment type="caution">
    <text evidence="2">The sequence shown here is derived from an EMBL/GenBank/DDBJ whole genome shotgun (WGS) entry which is preliminary data.</text>
</comment>
<keyword evidence="3" id="KW-1185">Reference proteome</keyword>
<dbReference type="Pfam" id="PF01494">
    <property type="entry name" value="FAD_binding_3"/>
    <property type="match status" value="1"/>
</dbReference>
<feature type="domain" description="FAD-binding" evidence="1">
    <location>
        <begin position="27"/>
        <end position="339"/>
    </location>
</feature>
<evidence type="ECO:0000313" key="3">
    <source>
        <dbReference type="Proteomes" id="UP000431826"/>
    </source>
</evidence>
<dbReference type="PANTHER" id="PTHR46865:SF8">
    <property type="entry name" value="POSSIBLE OXIDOREDUCTASE"/>
    <property type="match status" value="1"/>
</dbReference>
<evidence type="ECO:0000313" key="2">
    <source>
        <dbReference type="EMBL" id="GFE40659.1"/>
    </source>
</evidence>
<dbReference type="Proteomes" id="UP000431826">
    <property type="component" value="Unassembled WGS sequence"/>
</dbReference>
<reference evidence="2 3" key="1">
    <citation type="submission" date="2019-12" db="EMBL/GenBank/DDBJ databases">
        <title>Whole genome shotgun sequence of Streptomyces tubercidicus NBRC 13090.</title>
        <authorList>
            <person name="Ichikawa N."/>
            <person name="Kimura A."/>
            <person name="Kitahashi Y."/>
            <person name="Komaki H."/>
            <person name="Tamura T."/>
        </authorList>
    </citation>
    <scope>NUCLEOTIDE SEQUENCE [LARGE SCALE GENOMIC DNA]</scope>
    <source>
        <strain evidence="2 3">NBRC 13090</strain>
    </source>
</reference>
<accession>A0A640UXR3</accession>
<evidence type="ECO:0000259" key="1">
    <source>
        <dbReference type="Pfam" id="PF01494"/>
    </source>
</evidence>
<protein>
    <submittedName>
        <fullName evidence="2">FAD-dependent oxidoreductase</fullName>
    </submittedName>
</protein>
<dbReference type="EMBL" id="BLIR01000003">
    <property type="protein sequence ID" value="GFE40659.1"/>
    <property type="molecule type" value="Genomic_DNA"/>
</dbReference>
<proteinExistence type="predicted"/>
<name>A0A640UXR3_9ACTN</name>
<dbReference type="PRINTS" id="PR00420">
    <property type="entry name" value="RNGMNOXGNASE"/>
</dbReference>
<dbReference type="Gene3D" id="3.50.50.60">
    <property type="entry name" value="FAD/NAD(P)-binding domain"/>
    <property type="match status" value="1"/>
</dbReference>
<dbReference type="GO" id="GO:0071949">
    <property type="term" value="F:FAD binding"/>
    <property type="evidence" value="ECO:0007669"/>
    <property type="project" value="InterPro"/>
</dbReference>